<dbReference type="AlphaFoldDB" id="A0AAV2GA56"/>
<gene>
    <name evidence="1" type="ORF">LTRI10_LOCUS47028</name>
</gene>
<evidence type="ECO:0000313" key="1">
    <source>
        <dbReference type="EMBL" id="CAL1407356.1"/>
    </source>
</evidence>
<accession>A0AAV2GA56</accession>
<protein>
    <recommendedName>
        <fullName evidence="3">Reverse transcriptase domain-containing protein</fullName>
    </recommendedName>
</protein>
<evidence type="ECO:0008006" key="3">
    <source>
        <dbReference type="Google" id="ProtNLM"/>
    </source>
</evidence>
<name>A0AAV2GA56_9ROSI</name>
<sequence length="103" mass="12136">MTEERREAALKRTIAEKEKVAKPYNSKVWSRLLEEGDMALKRIFDRKEKERHGQLAAKWEGPYLISDMIGPSMYKLAIMRGEAVSKTWNSLHLRKYYSAEEEM</sequence>
<dbReference type="EMBL" id="OZ034821">
    <property type="protein sequence ID" value="CAL1407356.1"/>
    <property type="molecule type" value="Genomic_DNA"/>
</dbReference>
<dbReference type="Proteomes" id="UP001497516">
    <property type="component" value="Chromosome 8"/>
</dbReference>
<proteinExistence type="predicted"/>
<reference evidence="1 2" key="1">
    <citation type="submission" date="2024-04" db="EMBL/GenBank/DDBJ databases">
        <authorList>
            <person name="Fracassetti M."/>
        </authorList>
    </citation>
    <scope>NUCLEOTIDE SEQUENCE [LARGE SCALE GENOMIC DNA]</scope>
</reference>
<organism evidence="1 2">
    <name type="scientific">Linum trigynum</name>
    <dbReference type="NCBI Taxonomy" id="586398"/>
    <lineage>
        <taxon>Eukaryota</taxon>
        <taxon>Viridiplantae</taxon>
        <taxon>Streptophyta</taxon>
        <taxon>Embryophyta</taxon>
        <taxon>Tracheophyta</taxon>
        <taxon>Spermatophyta</taxon>
        <taxon>Magnoliopsida</taxon>
        <taxon>eudicotyledons</taxon>
        <taxon>Gunneridae</taxon>
        <taxon>Pentapetalae</taxon>
        <taxon>rosids</taxon>
        <taxon>fabids</taxon>
        <taxon>Malpighiales</taxon>
        <taxon>Linaceae</taxon>
        <taxon>Linum</taxon>
    </lineage>
</organism>
<keyword evidence="2" id="KW-1185">Reference proteome</keyword>
<evidence type="ECO:0000313" key="2">
    <source>
        <dbReference type="Proteomes" id="UP001497516"/>
    </source>
</evidence>